<evidence type="ECO:0000256" key="4">
    <source>
        <dbReference type="ARBA" id="ARBA00023136"/>
    </source>
</evidence>
<keyword evidence="3 5" id="KW-1133">Transmembrane helix</keyword>
<comment type="subcellular location">
    <subcellularLocation>
        <location evidence="5">Cell membrane</location>
        <topology evidence="5">Multi-pass membrane protein</topology>
    </subcellularLocation>
    <subcellularLocation>
        <location evidence="1">Membrane</location>
        <topology evidence="1">Multi-pass membrane protein</topology>
    </subcellularLocation>
</comment>
<dbReference type="AlphaFoldDB" id="A0A0E4HDL2"/>
<feature type="transmembrane region" description="Helical" evidence="5">
    <location>
        <begin position="125"/>
        <end position="144"/>
    </location>
</feature>
<gene>
    <name evidence="7" type="ORF">PRIO_5738</name>
</gene>
<dbReference type="InterPro" id="IPR013525">
    <property type="entry name" value="ABC2_TM"/>
</dbReference>
<protein>
    <recommendedName>
        <fullName evidence="5">Transport permease protein</fullName>
    </recommendedName>
</protein>
<keyword evidence="5" id="KW-0813">Transport</keyword>
<dbReference type="PANTHER" id="PTHR43229">
    <property type="entry name" value="NODULATION PROTEIN J"/>
    <property type="match status" value="1"/>
</dbReference>
<feature type="transmembrane region" description="Helical" evidence="5">
    <location>
        <begin position="41"/>
        <end position="64"/>
    </location>
</feature>
<reference evidence="8" key="1">
    <citation type="submission" date="2015-03" db="EMBL/GenBank/DDBJ databases">
        <authorList>
            <person name="Wibberg D."/>
        </authorList>
    </citation>
    <scope>NUCLEOTIDE SEQUENCE [LARGE SCALE GENOMIC DNA]</scope>
</reference>
<evidence type="ECO:0000256" key="1">
    <source>
        <dbReference type="ARBA" id="ARBA00004141"/>
    </source>
</evidence>
<dbReference type="PANTHER" id="PTHR43229:SF3">
    <property type="entry name" value="ABC-TYPE MULTIDRUG TRANSPORT SYSTEM, PERMEASE COMPONENT"/>
    <property type="match status" value="1"/>
</dbReference>
<evidence type="ECO:0000259" key="6">
    <source>
        <dbReference type="PROSITE" id="PS51012"/>
    </source>
</evidence>
<dbReference type="EMBL" id="LN831776">
    <property type="protein sequence ID" value="CQR58125.1"/>
    <property type="molecule type" value="Genomic_DNA"/>
</dbReference>
<sequence>MSTFMNPIGLQPLRKRGRWERWWTEISILFRIQFAIVRDSWAWVILMATLYPLTTLLFMRFYTVNPTDEMVVQIIAGNLVFGIIVMGMNGLGQEIALQKHQDHFTFYASLPISKNNFVLANMLRGLMNTLPSFLILGSLGQWMYGVQLHYSPGLPVVIILSLTSVVGIGILLGFWSPTFQFTNMLCQALMMIISFLSPVMVSIDQLPVPLQWISYVLPTTYAADAMRSILTVGWSKGVMLDCAVMLVFSMISLIVVNRLVSWRVNK</sequence>
<keyword evidence="5" id="KW-1003">Cell membrane</keyword>
<dbReference type="PATRIC" id="fig|1073571.4.peg.6161"/>
<evidence type="ECO:0000313" key="8">
    <source>
        <dbReference type="Proteomes" id="UP000033163"/>
    </source>
</evidence>
<name>A0A0E4HDL2_9BACL</name>
<keyword evidence="4 5" id="KW-0472">Membrane</keyword>
<feature type="domain" description="ABC transmembrane type-2" evidence="6">
    <location>
        <begin position="39"/>
        <end position="263"/>
    </location>
</feature>
<evidence type="ECO:0000256" key="2">
    <source>
        <dbReference type="ARBA" id="ARBA00022692"/>
    </source>
</evidence>
<dbReference type="RefSeq" id="WP_020433418.1">
    <property type="nucleotide sequence ID" value="NZ_AGBD01001693.1"/>
</dbReference>
<evidence type="ECO:0000256" key="5">
    <source>
        <dbReference type="RuleBase" id="RU361157"/>
    </source>
</evidence>
<feature type="transmembrane region" description="Helical" evidence="5">
    <location>
        <begin position="156"/>
        <end position="175"/>
    </location>
</feature>
<dbReference type="GO" id="GO:0005886">
    <property type="term" value="C:plasma membrane"/>
    <property type="evidence" value="ECO:0007669"/>
    <property type="project" value="UniProtKB-SubCell"/>
</dbReference>
<proteinExistence type="inferred from homology"/>
<keyword evidence="2 5" id="KW-0812">Transmembrane</keyword>
<accession>A0A0E4HDL2</accession>
<dbReference type="InterPro" id="IPR051784">
    <property type="entry name" value="Nod_factor_ABC_transporter"/>
</dbReference>
<feature type="transmembrane region" description="Helical" evidence="5">
    <location>
        <begin position="238"/>
        <end position="260"/>
    </location>
</feature>
<comment type="similarity">
    <text evidence="5">Belongs to the ABC-2 integral membrane protein family.</text>
</comment>
<dbReference type="Proteomes" id="UP000033163">
    <property type="component" value="Chromosome I"/>
</dbReference>
<evidence type="ECO:0000256" key="3">
    <source>
        <dbReference type="ARBA" id="ARBA00022989"/>
    </source>
</evidence>
<feature type="transmembrane region" description="Helical" evidence="5">
    <location>
        <begin position="184"/>
        <end position="203"/>
    </location>
</feature>
<dbReference type="STRING" id="483937.AMQ84_01830"/>
<organism evidence="7 8">
    <name type="scientific">Paenibacillus riograndensis SBR5</name>
    <dbReference type="NCBI Taxonomy" id="1073571"/>
    <lineage>
        <taxon>Bacteria</taxon>
        <taxon>Bacillati</taxon>
        <taxon>Bacillota</taxon>
        <taxon>Bacilli</taxon>
        <taxon>Bacillales</taxon>
        <taxon>Paenibacillaceae</taxon>
        <taxon>Paenibacillus</taxon>
        <taxon>Paenibacillus sonchi group</taxon>
    </lineage>
</organism>
<dbReference type="Pfam" id="PF01061">
    <property type="entry name" value="ABC2_membrane"/>
    <property type="match status" value="1"/>
</dbReference>
<dbReference type="GO" id="GO:0140359">
    <property type="term" value="F:ABC-type transporter activity"/>
    <property type="evidence" value="ECO:0007669"/>
    <property type="project" value="InterPro"/>
</dbReference>
<dbReference type="InterPro" id="IPR047817">
    <property type="entry name" value="ABC2_TM_bact-type"/>
</dbReference>
<dbReference type="HOGENOM" id="CLU_094558_0_0_9"/>
<feature type="transmembrane region" description="Helical" evidence="5">
    <location>
        <begin position="70"/>
        <end position="91"/>
    </location>
</feature>
<dbReference type="PROSITE" id="PS51012">
    <property type="entry name" value="ABC_TM2"/>
    <property type="match status" value="1"/>
</dbReference>
<dbReference type="KEGG" id="pri:PRIO_5738"/>
<evidence type="ECO:0000313" key="7">
    <source>
        <dbReference type="EMBL" id="CQR58125.1"/>
    </source>
</evidence>